<dbReference type="InterPro" id="IPR036388">
    <property type="entry name" value="WH-like_DNA-bd_sf"/>
</dbReference>
<keyword evidence="2" id="KW-0238">DNA-binding</keyword>
<organism evidence="5 6">
    <name type="scientific">Methylobacterium symbioticum</name>
    <dbReference type="NCBI Taxonomy" id="2584084"/>
    <lineage>
        <taxon>Bacteria</taxon>
        <taxon>Pseudomonadati</taxon>
        <taxon>Pseudomonadota</taxon>
        <taxon>Alphaproteobacteria</taxon>
        <taxon>Hyphomicrobiales</taxon>
        <taxon>Methylobacteriaceae</taxon>
        <taxon>Methylobacterium</taxon>
    </lineage>
</organism>
<evidence type="ECO:0000259" key="4">
    <source>
        <dbReference type="PROSITE" id="PS51063"/>
    </source>
</evidence>
<evidence type="ECO:0000256" key="1">
    <source>
        <dbReference type="ARBA" id="ARBA00023015"/>
    </source>
</evidence>
<feature type="domain" description="HTH crp-type" evidence="4">
    <location>
        <begin position="152"/>
        <end position="216"/>
    </location>
</feature>
<evidence type="ECO:0000256" key="2">
    <source>
        <dbReference type="ARBA" id="ARBA00023125"/>
    </source>
</evidence>
<dbReference type="SUPFAM" id="SSF46785">
    <property type="entry name" value="Winged helix' DNA-binding domain"/>
    <property type="match status" value="1"/>
</dbReference>
<gene>
    <name evidence="5" type="ORF">MET9862_05731</name>
</gene>
<proteinExistence type="predicted"/>
<protein>
    <recommendedName>
        <fullName evidence="4">HTH crp-type domain-containing protein</fullName>
    </recommendedName>
</protein>
<dbReference type="AlphaFoldDB" id="A0A509ELS5"/>
<dbReference type="PROSITE" id="PS51063">
    <property type="entry name" value="HTH_CRP_2"/>
    <property type="match status" value="1"/>
</dbReference>
<evidence type="ECO:0000313" key="6">
    <source>
        <dbReference type="Proteomes" id="UP000410984"/>
    </source>
</evidence>
<dbReference type="OrthoDB" id="9776746at2"/>
<dbReference type="SMART" id="SM00419">
    <property type="entry name" value="HTH_CRP"/>
    <property type="match status" value="1"/>
</dbReference>
<keyword evidence="3" id="KW-0804">Transcription</keyword>
<evidence type="ECO:0000256" key="3">
    <source>
        <dbReference type="ARBA" id="ARBA00023163"/>
    </source>
</evidence>
<name>A0A509ELS5_9HYPH</name>
<dbReference type="Pfam" id="PF13545">
    <property type="entry name" value="HTH_Crp_2"/>
    <property type="match status" value="1"/>
</dbReference>
<dbReference type="SUPFAM" id="SSF51206">
    <property type="entry name" value="cAMP-binding domain-like"/>
    <property type="match status" value="1"/>
</dbReference>
<dbReference type="InterPro" id="IPR018490">
    <property type="entry name" value="cNMP-bd_dom_sf"/>
</dbReference>
<dbReference type="GO" id="GO:0005829">
    <property type="term" value="C:cytosol"/>
    <property type="evidence" value="ECO:0007669"/>
    <property type="project" value="TreeGrafter"/>
</dbReference>
<dbReference type="EMBL" id="CABFPH010000217">
    <property type="protein sequence ID" value="VUD75091.1"/>
    <property type="molecule type" value="Genomic_DNA"/>
</dbReference>
<dbReference type="RefSeq" id="WP_009863996.1">
    <property type="nucleotide sequence ID" value="NZ_CABFPH010000217.1"/>
</dbReference>
<dbReference type="PANTHER" id="PTHR24567">
    <property type="entry name" value="CRP FAMILY TRANSCRIPTIONAL REGULATORY PROTEIN"/>
    <property type="match status" value="1"/>
</dbReference>
<dbReference type="InterPro" id="IPR012318">
    <property type="entry name" value="HTH_CRP"/>
</dbReference>
<accession>A0A509ELS5</accession>
<sequence length="225" mass="24991">MSHADRVERWFEQFPVLGTLPADHRHILRGAVRFPVLEAGATAYELGGECANYLMCIEGRTRVFRISAGGREMLIYRVGPRGTCVLTTQCLLAGGTFPAESVAEQRTVLAALPAETFRHLMAASAAFRAFVLDDYAKLMAVLFGLLDEIAFTPLEERLARHLLAQADQHGRVTATHRQIAADLGTVREVVSRHLAGWERAGWIRVLRGQVEIRDRIALAGHRLRP</sequence>
<dbReference type="Gene3D" id="1.10.10.10">
    <property type="entry name" value="Winged helix-like DNA-binding domain superfamily/Winged helix DNA-binding domain"/>
    <property type="match status" value="1"/>
</dbReference>
<reference evidence="5 6" key="1">
    <citation type="submission" date="2019-06" db="EMBL/GenBank/DDBJ databases">
        <authorList>
            <person name="Rodrigo-Torres L."/>
            <person name="Arahal R. D."/>
            <person name="Lucena T."/>
        </authorList>
    </citation>
    <scope>NUCLEOTIDE SEQUENCE [LARGE SCALE GENOMIC DNA]</scope>
    <source>
        <strain evidence="5 6">SB0023/3</strain>
    </source>
</reference>
<dbReference type="GO" id="GO:0003677">
    <property type="term" value="F:DNA binding"/>
    <property type="evidence" value="ECO:0007669"/>
    <property type="project" value="UniProtKB-KW"/>
</dbReference>
<dbReference type="PANTHER" id="PTHR24567:SF74">
    <property type="entry name" value="HTH-TYPE TRANSCRIPTIONAL REGULATOR ARCR"/>
    <property type="match status" value="1"/>
</dbReference>
<dbReference type="GO" id="GO:0003700">
    <property type="term" value="F:DNA-binding transcription factor activity"/>
    <property type="evidence" value="ECO:0007669"/>
    <property type="project" value="TreeGrafter"/>
</dbReference>
<keyword evidence="6" id="KW-1185">Reference proteome</keyword>
<dbReference type="InterPro" id="IPR036390">
    <property type="entry name" value="WH_DNA-bd_sf"/>
</dbReference>
<keyword evidence="1" id="KW-0805">Transcription regulation</keyword>
<dbReference type="InterPro" id="IPR050397">
    <property type="entry name" value="Env_Response_Regulators"/>
</dbReference>
<dbReference type="Proteomes" id="UP000410984">
    <property type="component" value="Unassembled WGS sequence"/>
</dbReference>
<dbReference type="Gene3D" id="2.60.120.10">
    <property type="entry name" value="Jelly Rolls"/>
    <property type="match status" value="1"/>
</dbReference>
<dbReference type="InterPro" id="IPR014710">
    <property type="entry name" value="RmlC-like_jellyroll"/>
</dbReference>
<evidence type="ECO:0000313" key="5">
    <source>
        <dbReference type="EMBL" id="VUD75091.1"/>
    </source>
</evidence>